<keyword evidence="2 6" id="KW-0418">Kinase</keyword>
<dbReference type="RefSeq" id="WP_310299590.1">
    <property type="nucleotide sequence ID" value="NZ_BAAAPS010000007.1"/>
</dbReference>
<feature type="transmembrane region" description="Helical" evidence="4">
    <location>
        <begin position="62"/>
        <end position="81"/>
    </location>
</feature>
<evidence type="ECO:0000256" key="2">
    <source>
        <dbReference type="ARBA" id="ARBA00022777"/>
    </source>
</evidence>
<dbReference type="CDD" id="cd16917">
    <property type="entry name" value="HATPase_UhpB-NarQ-NarX-like"/>
    <property type="match status" value="1"/>
</dbReference>
<feature type="transmembrane region" description="Helical" evidence="4">
    <location>
        <begin position="213"/>
        <end position="232"/>
    </location>
</feature>
<evidence type="ECO:0000313" key="7">
    <source>
        <dbReference type="Proteomes" id="UP001183648"/>
    </source>
</evidence>
<feature type="transmembrane region" description="Helical" evidence="4">
    <location>
        <begin position="300"/>
        <end position="318"/>
    </location>
</feature>
<feature type="transmembrane region" description="Helical" evidence="4">
    <location>
        <begin position="131"/>
        <end position="150"/>
    </location>
</feature>
<gene>
    <name evidence="6" type="ORF">J2S63_001082</name>
</gene>
<feature type="transmembrane region" description="Helical" evidence="4">
    <location>
        <begin position="32"/>
        <end position="50"/>
    </location>
</feature>
<dbReference type="Gene3D" id="3.30.565.10">
    <property type="entry name" value="Histidine kinase-like ATPase, C-terminal domain"/>
    <property type="match status" value="1"/>
</dbReference>
<feature type="transmembrane region" description="Helical" evidence="4">
    <location>
        <begin position="101"/>
        <end position="119"/>
    </location>
</feature>
<dbReference type="GO" id="GO:0016301">
    <property type="term" value="F:kinase activity"/>
    <property type="evidence" value="ECO:0007669"/>
    <property type="project" value="UniProtKB-KW"/>
</dbReference>
<dbReference type="Pfam" id="PF07730">
    <property type="entry name" value="HisKA_3"/>
    <property type="match status" value="1"/>
</dbReference>
<evidence type="ECO:0000256" key="3">
    <source>
        <dbReference type="ARBA" id="ARBA00023012"/>
    </source>
</evidence>
<keyword evidence="4" id="KW-1133">Transmembrane helix</keyword>
<proteinExistence type="predicted"/>
<accession>A0ABU2BU23</accession>
<protein>
    <submittedName>
        <fullName evidence="6">Signal transduction histidine kinase</fullName>
    </submittedName>
</protein>
<dbReference type="InterPro" id="IPR050482">
    <property type="entry name" value="Sensor_HK_TwoCompSys"/>
</dbReference>
<dbReference type="InterPro" id="IPR003594">
    <property type="entry name" value="HATPase_dom"/>
</dbReference>
<dbReference type="SUPFAM" id="SSF55874">
    <property type="entry name" value="ATPase domain of HSP90 chaperone/DNA topoisomerase II/histidine kinase"/>
    <property type="match status" value="1"/>
</dbReference>
<feature type="transmembrane region" description="Helical" evidence="4">
    <location>
        <begin position="273"/>
        <end position="294"/>
    </location>
</feature>
<dbReference type="Pfam" id="PF02518">
    <property type="entry name" value="HATPase_c"/>
    <property type="match status" value="1"/>
</dbReference>
<feature type="transmembrane region" description="Helical" evidence="4">
    <location>
        <begin position="182"/>
        <end position="201"/>
    </location>
</feature>
<dbReference type="InterPro" id="IPR011712">
    <property type="entry name" value="Sig_transdc_His_kin_sub3_dim/P"/>
</dbReference>
<dbReference type="Proteomes" id="UP001183648">
    <property type="component" value="Unassembled WGS sequence"/>
</dbReference>
<organism evidence="6 7">
    <name type="scientific">Nocardioides marmoribigeumensis</name>
    <dbReference type="NCBI Taxonomy" id="433649"/>
    <lineage>
        <taxon>Bacteria</taxon>
        <taxon>Bacillati</taxon>
        <taxon>Actinomycetota</taxon>
        <taxon>Actinomycetes</taxon>
        <taxon>Propionibacteriales</taxon>
        <taxon>Nocardioidaceae</taxon>
        <taxon>Nocardioides</taxon>
    </lineage>
</organism>
<name>A0ABU2BU23_9ACTN</name>
<evidence type="ECO:0000259" key="5">
    <source>
        <dbReference type="SMART" id="SM00387"/>
    </source>
</evidence>
<dbReference type="PANTHER" id="PTHR24421">
    <property type="entry name" value="NITRATE/NITRITE SENSOR PROTEIN NARX-RELATED"/>
    <property type="match status" value="1"/>
</dbReference>
<dbReference type="SMART" id="SM00387">
    <property type="entry name" value="HATPase_c"/>
    <property type="match status" value="1"/>
</dbReference>
<feature type="transmembrane region" description="Helical" evidence="4">
    <location>
        <begin position="238"/>
        <end position="261"/>
    </location>
</feature>
<keyword evidence="7" id="KW-1185">Reference proteome</keyword>
<keyword evidence="4" id="KW-0812">Transmembrane</keyword>
<evidence type="ECO:0000256" key="4">
    <source>
        <dbReference type="SAM" id="Phobius"/>
    </source>
</evidence>
<comment type="caution">
    <text evidence="6">The sequence shown here is derived from an EMBL/GenBank/DDBJ whole genome shotgun (WGS) entry which is preliminary data.</text>
</comment>
<dbReference type="InterPro" id="IPR036890">
    <property type="entry name" value="HATPase_C_sf"/>
</dbReference>
<keyword evidence="1" id="KW-0808">Transferase</keyword>
<evidence type="ECO:0000256" key="1">
    <source>
        <dbReference type="ARBA" id="ARBA00022679"/>
    </source>
</evidence>
<reference evidence="6 7" key="1">
    <citation type="submission" date="2023-07" db="EMBL/GenBank/DDBJ databases">
        <title>Sequencing the genomes of 1000 actinobacteria strains.</title>
        <authorList>
            <person name="Klenk H.-P."/>
        </authorList>
    </citation>
    <scope>NUCLEOTIDE SEQUENCE [LARGE SCALE GENOMIC DNA]</scope>
    <source>
        <strain evidence="6 7">DSM 19426</strain>
    </source>
</reference>
<keyword evidence="4" id="KW-0472">Membrane</keyword>
<dbReference type="Gene3D" id="1.20.5.1930">
    <property type="match status" value="1"/>
</dbReference>
<dbReference type="EMBL" id="JAVDYG010000001">
    <property type="protein sequence ID" value="MDR7361529.1"/>
    <property type="molecule type" value="Genomic_DNA"/>
</dbReference>
<sequence length="658" mass="68862">MPARRTLAALLGGAGIVAGVLAQPTPDAALSLTLVGAMYAAYVVMGLLILRSLPDHPVGRLMFVGGSVAAAGSGLLEVARAQLRGDPGAWEVQLAATVGTAARGAGWLLVVLLLPLVFPDGHREGPATVRRTGWIAAWACLGVQTLATVLSPTQTDLRMSDVPNPVGLPEQLAPLTGAAQEVGLLLALAALAAGVVVLGWRWRHSRGIDRQRLLWFALAFVAPVTALALSFSDAASPALFALVSLPLPVAIAIACLQRRLYDLELVLSRSVGYAALSLSIAAIYALVVGGVGAMLRQQGAAWLGWAAAGVIAVSFAPLREGLQRAANRLVYGQWAQPAEVLAATGRRLVEAADAPGLLQTLVGELAAGLGLSHVSVTDTTGAVLAAHGTPGAQVQATPLRAYGVPVGALRWDGPRLRELDRALLDDVAHQLGSVVHAAGLVSSLRQSQERLVLAREEERRRLRRDLHDGLGPTLAALTLEVDNLRHRLRSAELGPAVDAPLLDLRSGIQSTVLDVRRIVDGLRPPALDELGLEEALRQLARRLENVEGPVVEVCAAAGPRLSAAVEVAAYRIAAEALTNAVRHARATRVEVRLQATAEELTLQICDDGVGAAAPRDGGVGLQSMRERAEELGGSLVLDESGRGTLVSARLPLAREERP</sequence>
<feature type="domain" description="Histidine kinase/HSP90-like ATPase" evidence="5">
    <location>
        <begin position="564"/>
        <end position="654"/>
    </location>
</feature>
<evidence type="ECO:0000313" key="6">
    <source>
        <dbReference type="EMBL" id="MDR7361529.1"/>
    </source>
</evidence>
<keyword evidence="3" id="KW-0902">Two-component regulatory system</keyword>